<dbReference type="SUPFAM" id="SSF55874">
    <property type="entry name" value="ATPase domain of HSP90 chaperone/DNA topoisomerase II/histidine kinase"/>
    <property type="match status" value="1"/>
</dbReference>
<dbReference type="InterPro" id="IPR036097">
    <property type="entry name" value="HisK_dim/P_sf"/>
</dbReference>
<evidence type="ECO:0000313" key="10">
    <source>
        <dbReference type="EMBL" id="KAB8070783.1"/>
    </source>
</evidence>
<dbReference type="SUPFAM" id="SSF52172">
    <property type="entry name" value="CheY-like"/>
    <property type="match status" value="1"/>
</dbReference>
<dbReference type="CDD" id="cd00082">
    <property type="entry name" value="HisKA"/>
    <property type="match status" value="1"/>
</dbReference>
<feature type="compositionally biased region" description="Low complexity" evidence="7">
    <location>
        <begin position="319"/>
        <end position="333"/>
    </location>
</feature>
<keyword evidence="5" id="KW-0418">Kinase</keyword>
<sequence>MESGHRNADHNTGRRVRELYRYFQPERTPLKQSFASSSNSSPFSGTGPVQDATLPAPPSPSISSQPSLPATVGAAPTAVPEEALVLGNSNTTLTSFAQLAALRLDVERVLISVSDRNSQFILAQSTRSFTTPRKYESVGDGYWDGCCTISTEAWKMCAATVALGPSKRDEGQPKFLVIDDLSQDDEYKDLPFVREDPNFRFYAGTPLTTETNINIGCLFVLDTKPHDGLTEPDKETMRTMSMLIMDYLRVSRQASEGRRAARLSRGLSCFVEGSSSFVDTSHPSYAGSFAAVPSTPQSFNLRANHLSVGSLNSLELPSRRSQSSDARSISSFSEGRGDSGLSPLPDWWSGNRRNQRLEESHGNSWAFKRAANLLRESLELGEEGGVIFLEAGNTPILDIESGSDCSAENASPAPVLAISTNDDPFAPGPGSTNLYPASNFDSAFLHQLLRRYTKGKIWSFHRDGLVSSSDDEKPQSRSRATRTPELTRGSGKKWKSLENSMLNLYFPNATQVLFVPLWNAANSQWFSGCFCWNTIETRVFNSSVELSSVLGFGSSIMAEYSRVESLISDRQKGDFIGSISHELRSPLHGILAAAEFLGGTELDDFQGSLLETINACGRTLLDTMNQVLDYSKIVSLEKSWRHIRRDRASPSDARASDRFSAHLDTYVVTDLALLTEEVVEGVCLGHAYGQRSTISSDQPLVVSPTADPQSKTGDGSLSNPRSEVDVVLNIAQNDWVYQTQPGALRRIIMNVFGNAMKYTDSGRVSVRLEVSEVDGRRSGMEVVTLLVSDTGKGISEDFLRGRLYTPFAQEDTLAVGAGLGLSIVRSLVKSLNGRIDVNSTTGEGTVVKVTLPLLRPDVEDIAEDPLTPRSPPARENETPTEGRLLRGSHVGQRVSIVGVEPDETAGHPLWSVVSRYLTEWYGFELVSWSSRTPVDIVFAERATFSADLKRQFATRVPALLLFCDKSIDRVATLKEYASLASIVNIIHPPCGPYKLAQSVRKCLNAQAGNASSTKPIKLPERPKFLSNKIRESESSIADFPDDMVELMPGMTTSSGASSSLESAHSPTQSEIADPLPINTSPSSSVWHLSPAGAKEPEPKPQRLARVLVVDDNSINLSLMLTFMKKRNLATLHTAENGKIAVDAVERVQEGFDLIFMDISMPVMNGFEATRAIRAIERERDCCKPATIIALTGLSSSRDESEALTAGVDLFLTKPVSFKEVSRLLDEWAENGLRDRCLSS</sequence>
<dbReference type="PRINTS" id="PR00344">
    <property type="entry name" value="BCTRLSENSOR"/>
</dbReference>
<dbReference type="InterPro" id="IPR036890">
    <property type="entry name" value="HATPase_C_sf"/>
</dbReference>
<evidence type="ECO:0000313" key="11">
    <source>
        <dbReference type="Proteomes" id="UP000326565"/>
    </source>
</evidence>
<evidence type="ECO:0000256" key="6">
    <source>
        <dbReference type="PROSITE-ProRule" id="PRU00169"/>
    </source>
</evidence>
<proteinExistence type="predicted"/>
<dbReference type="SUPFAM" id="SSF55781">
    <property type="entry name" value="GAF domain-like"/>
    <property type="match status" value="1"/>
</dbReference>
<dbReference type="InterPro" id="IPR004358">
    <property type="entry name" value="Sig_transdc_His_kin-like_C"/>
</dbReference>
<dbReference type="PANTHER" id="PTHR43047:SF72">
    <property type="entry name" value="OSMOSENSING HISTIDINE PROTEIN KINASE SLN1"/>
    <property type="match status" value="1"/>
</dbReference>
<feature type="modified residue" description="4-aspartylphosphate" evidence="6">
    <location>
        <position position="1157"/>
    </location>
</feature>
<feature type="compositionally biased region" description="Low complexity" evidence="7">
    <location>
        <begin position="61"/>
        <end position="75"/>
    </location>
</feature>
<dbReference type="GO" id="GO:0009927">
    <property type="term" value="F:histidine phosphotransfer kinase activity"/>
    <property type="evidence" value="ECO:0007669"/>
    <property type="project" value="TreeGrafter"/>
</dbReference>
<dbReference type="Pfam" id="PF02518">
    <property type="entry name" value="HATPase_c"/>
    <property type="match status" value="1"/>
</dbReference>
<evidence type="ECO:0000256" key="5">
    <source>
        <dbReference type="ARBA" id="ARBA00022777"/>
    </source>
</evidence>
<feature type="compositionally biased region" description="Low complexity" evidence="7">
    <location>
        <begin position="1053"/>
        <end position="1065"/>
    </location>
</feature>
<evidence type="ECO:0000256" key="2">
    <source>
        <dbReference type="ARBA" id="ARBA00012438"/>
    </source>
</evidence>
<dbReference type="Pfam" id="PF00072">
    <property type="entry name" value="Response_reg"/>
    <property type="match status" value="1"/>
</dbReference>
<feature type="domain" description="Histidine kinase" evidence="8">
    <location>
        <begin position="578"/>
        <end position="855"/>
    </location>
</feature>
<reference evidence="10 11" key="1">
    <citation type="submission" date="2019-04" db="EMBL/GenBank/DDBJ databases">
        <title>Friends and foes A comparative genomics study of 23 Aspergillus species from section Flavi.</title>
        <authorList>
            <consortium name="DOE Joint Genome Institute"/>
            <person name="Kjaerbolling I."/>
            <person name="Vesth T."/>
            <person name="Frisvad J.C."/>
            <person name="Nybo J.L."/>
            <person name="Theobald S."/>
            <person name="Kildgaard S."/>
            <person name="Isbrandt T."/>
            <person name="Kuo A."/>
            <person name="Sato A."/>
            <person name="Lyhne E.K."/>
            <person name="Kogle M.E."/>
            <person name="Wiebenga A."/>
            <person name="Kun R.S."/>
            <person name="Lubbers R.J."/>
            <person name="Makela M.R."/>
            <person name="Barry K."/>
            <person name="Chovatia M."/>
            <person name="Clum A."/>
            <person name="Daum C."/>
            <person name="Haridas S."/>
            <person name="He G."/>
            <person name="LaButti K."/>
            <person name="Lipzen A."/>
            <person name="Mondo S."/>
            <person name="Riley R."/>
            <person name="Salamov A."/>
            <person name="Simmons B.A."/>
            <person name="Magnuson J.K."/>
            <person name="Henrissat B."/>
            <person name="Mortensen U.H."/>
            <person name="Larsen T.O."/>
            <person name="Devries R.P."/>
            <person name="Grigoriev I.V."/>
            <person name="Machida M."/>
            <person name="Baker S.E."/>
            <person name="Andersen M.R."/>
        </authorList>
    </citation>
    <scope>NUCLEOTIDE SEQUENCE [LARGE SCALE GENOMIC DNA]</scope>
    <source>
        <strain evidence="10 11">CBS 151.66</strain>
    </source>
</reference>
<keyword evidence="11" id="KW-1185">Reference proteome</keyword>
<dbReference type="InterPro" id="IPR005467">
    <property type="entry name" value="His_kinase_dom"/>
</dbReference>
<feature type="compositionally biased region" description="Low complexity" evidence="7">
    <location>
        <begin position="33"/>
        <end position="44"/>
    </location>
</feature>
<name>A0A5N5WQH2_9EURO</name>
<dbReference type="InterPro" id="IPR011006">
    <property type="entry name" value="CheY-like_superfamily"/>
</dbReference>
<dbReference type="GO" id="GO:0005886">
    <property type="term" value="C:plasma membrane"/>
    <property type="evidence" value="ECO:0007669"/>
    <property type="project" value="TreeGrafter"/>
</dbReference>
<evidence type="ECO:0000259" key="9">
    <source>
        <dbReference type="PROSITE" id="PS50110"/>
    </source>
</evidence>
<dbReference type="PROSITE" id="PS50109">
    <property type="entry name" value="HIS_KIN"/>
    <property type="match status" value="1"/>
</dbReference>
<keyword evidence="4" id="KW-0808">Transferase</keyword>
<dbReference type="SMART" id="SM00388">
    <property type="entry name" value="HisKA"/>
    <property type="match status" value="1"/>
</dbReference>
<protein>
    <recommendedName>
        <fullName evidence="2">histidine kinase</fullName>
        <ecNumber evidence="2">2.7.13.3</ecNumber>
    </recommendedName>
</protein>
<dbReference type="GO" id="GO:0000155">
    <property type="term" value="F:phosphorelay sensor kinase activity"/>
    <property type="evidence" value="ECO:0007669"/>
    <property type="project" value="InterPro"/>
</dbReference>
<feature type="compositionally biased region" description="Polar residues" evidence="7">
    <location>
        <begin position="706"/>
        <end position="720"/>
    </location>
</feature>
<feature type="region of interest" description="Disordered" evidence="7">
    <location>
        <begin position="30"/>
        <end position="75"/>
    </location>
</feature>
<feature type="region of interest" description="Disordered" evidence="7">
    <location>
        <begin position="314"/>
        <end position="350"/>
    </location>
</feature>
<dbReference type="Proteomes" id="UP000326565">
    <property type="component" value="Unassembled WGS sequence"/>
</dbReference>
<dbReference type="PROSITE" id="PS50110">
    <property type="entry name" value="RESPONSE_REGULATORY"/>
    <property type="match status" value="1"/>
</dbReference>
<dbReference type="EC" id="2.7.13.3" evidence="2"/>
<feature type="region of interest" description="Disordered" evidence="7">
    <location>
        <begin position="698"/>
        <end position="720"/>
    </location>
</feature>
<comment type="catalytic activity">
    <reaction evidence="1">
        <text>ATP + protein L-histidine = ADP + protein N-phospho-L-histidine.</text>
        <dbReference type="EC" id="2.7.13.3"/>
    </reaction>
</comment>
<dbReference type="EMBL" id="ML732292">
    <property type="protein sequence ID" value="KAB8070783.1"/>
    <property type="molecule type" value="Genomic_DNA"/>
</dbReference>
<dbReference type="AlphaFoldDB" id="A0A5N5WQH2"/>
<evidence type="ECO:0000256" key="7">
    <source>
        <dbReference type="SAM" id="MobiDB-lite"/>
    </source>
</evidence>
<evidence type="ECO:0000256" key="1">
    <source>
        <dbReference type="ARBA" id="ARBA00000085"/>
    </source>
</evidence>
<dbReference type="OrthoDB" id="303614at2759"/>
<dbReference type="FunFam" id="1.10.287.130:FF:000023">
    <property type="entry name" value="Sensor histidine kinase/response regulator, putative"/>
    <property type="match status" value="1"/>
</dbReference>
<gene>
    <name evidence="10" type="ORF">BDV29DRAFT_180387</name>
</gene>
<dbReference type="Gene3D" id="3.30.565.10">
    <property type="entry name" value="Histidine kinase-like ATPase, C-terminal domain"/>
    <property type="match status" value="1"/>
</dbReference>
<accession>A0A5N5WQH2</accession>
<dbReference type="Pfam" id="PF00512">
    <property type="entry name" value="HisKA"/>
    <property type="match status" value="1"/>
</dbReference>
<dbReference type="Gene3D" id="1.10.287.130">
    <property type="match status" value="1"/>
</dbReference>
<feature type="region of interest" description="Disordered" evidence="7">
    <location>
        <begin position="465"/>
        <end position="491"/>
    </location>
</feature>
<feature type="compositionally biased region" description="Basic and acidic residues" evidence="7">
    <location>
        <begin position="465"/>
        <end position="475"/>
    </location>
</feature>
<dbReference type="FunFam" id="3.40.50.2300:FF:000632">
    <property type="entry name" value="Sensor histidine kinase/response regulator, putative"/>
    <property type="match status" value="1"/>
</dbReference>
<dbReference type="SUPFAM" id="SSF47384">
    <property type="entry name" value="Homodimeric domain of signal transducing histidine kinase"/>
    <property type="match status" value="1"/>
</dbReference>
<evidence type="ECO:0000256" key="4">
    <source>
        <dbReference type="ARBA" id="ARBA00022679"/>
    </source>
</evidence>
<feature type="domain" description="Response regulatory" evidence="9">
    <location>
        <begin position="1105"/>
        <end position="1228"/>
    </location>
</feature>
<dbReference type="InterPro" id="IPR003661">
    <property type="entry name" value="HisK_dim/P_dom"/>
</dbReference>
<dbReference type="SMART" id="SM00387">
    <property type="entry name" value="HATPase_c"/>
    <property type="match status" value="1"/>
</dbReference>
<feature type="region of interest" description="Disordered" evidence="7">
    <location>
        <begin position="1050"/>
        <end position="1076"/>
    </location>
</feature>
<evidence type="ECO:0000259" key="8">
    <source>
        <dbReference type="PROSITE" id="PS50109"/>
    </source>
</evidence>
<dbReference type="Gene3D" id="3.40.50.2300">
    <property type="match status" value="1"/>
</dbReference>
<evidence type="ECO:0000256" key="3">
    <source>
        <dbReference type="ARBA" id="ARBA00022553"/>
    </source>
</evidence>
<dbReference type="PANTHER" id="PTHR43047">
    <property type="entry name" value="TWO-COMPONENT HISTIDINE PROTEIN KINASE"/>
    <property type="match status" value="1"/>
</dbReference>
<dbReference type="InterPro" id="IPR001789">
    <property type="entry name" value="Sig_transdc_resp-reg_receiver"/>
</dbReference>
<feature type="region of interest" description="Disordered" evidence="7">
    <location>
        <begin position="860"/>
        <end position="885"/>
    </location>
</feature>
<keyword evidence="3 6" id="KW-0597">Phosphoprotein</keyword>
<organism evidence="10 11">
    <name type="scientific">Aspergillus leporis</name>
    <dbReference type="NCBI Taxonomy" id="41062"/>
    <lineage>
        <taxon>Eukaryota</taxon>
        <taxon>Fungi</taxon>
        <taxon>Dikarya</taxon>
        <taxon>Ascomycota</taxon>
        <taxon>Pezizomycotina</taxon>
        <taxon>Eurotiomycetes</taxon>
        <taxon>Eurotiomycetidae</taxon>
        <taxon>Eurotiales</taxon>
        <taxon>Aspergillaceae</taxon>
        <taxon>Aspergillus</taxon>
        <taxon>Aspergillus subgen. Circumdati</taxon>
    </lineage>
</organism>
<dbReference type="CDD" id="cd17546">
    <property type="entry name" value="REC_hyHK_CKI1_RcsC-like"/>
    <property type="match status" value="1"/>
</dbReference>
<dbReference type="SMART" id="SM00448">
    <property type="entry name" value="REC"/>
    <property type="match status" value="1"/>
</dbReference>
<dbReference type="InterPro" id="IPR003594">
    <property type="entry name" value="HATPase_dom"/>
</dbReference>